<keyword evidence="3" id="KW-1185">Reference proteome</keyword>
<comment type="caution">
    <text evidence="2">The sequence shown here is derived from an EMBL/GenBank/DDBJ whole genome shotgun (WGS) entry which is preliminary data.</text>
</comment>
<dbReference type="InterPro" id="IPR036444">
    <property type="entry name" value="PLipase_A2_dom_sf"/>
</dbReference>
<gene>
    <name evidence="2" type="ORF">niasHS_016219</name>
</gene>
<proteinExistence type="predicted"/>
<keyword evidence="1" id="KW-0732">Signal</keyword>
<dbReference type="InterPro" id="IPR053322">
    <property type="entry name" value="PLA2-like"/>
</dbReference>
<dbReference type="PANTHER" id="PTHR34228">
    <property type="entry name" value="PROTEIN CBG09474-RELATED"/>
    <property type="match status" value="1"/>
</dbReference>
<evidence type="ECO:0000256" key="1">
    <source>
        <dbReference type="SAM" id="SignalP"/>
    </source>
</evidence>
<sequence length="176" mass="19664">MALSILALLCLAFAHFGTGQEKKTEPLDHKWSCGTTWKYENTGLTISWSLPEFLAETSVDVDCPSRKNRMNNCCVDHDDCYSKQLGQTKCDDGFCDCLERATLGSSRCSIYEGPGFCHLVRTYGASAYRASAPPFWSSCGTVLNSAKYLGCPCGTYKTWERCGFLYMGYRYLCYAC</sequence>
<evidence type="ECO:0000313" key="3">
    <source>
        <dbReference type="Proteomes" id="UP001620645"/>
    </source>
</evidence>
<reference evidence="2 3" key="1">
    <citation type="submission" date="2024-10" db="EMBL/GenBank/DDBJ databases">
        <authorList>
            <person name="Kim D."/>
        </authorList>
    </citation>
    <scope>NUCLEOTIDE SEQUENCE [LARGE SCALE GENOMIC DNA]</scope>
    <source>
        <strain evidence="2">Taebaek</strain>
    </source>
</reference>
<organism evidence="2 3">
    <name type="scientific">Heterodera schachtii</name>
    <name type="common">Sugarbeet cyst nematode worm</name>
    <name type="synonym">Tylenchus schachtii</name>
    <dbReference type="NCBI Taxonomy" id="97005"/>
    <lineage>
        <taxon>Eukaryota</taxon>
        <taxon>Metazoa</taxon>
        <taxon>Ecdysozoa</taxon>
        <taxon>Nematoda</taxon>
        <taxon>Chromadorea</taxon>
        <taxon>Rhabditida</taxon>
        <taxon>Tylenchina</taxon>
        <taxon>Tylenchomorpha</taxon>
        <taxon>Tylenchoidea</taxon>
        <taxon>Heteroderidae</taxon>
        <taxon>Heteroderinae</taxon>
        <taxon>Heterodera</taxon>
    </lineage>
</organism>
<evidence type="ECO:0000313" key="2">
    <source>
        <dbReference type="EMBL" id="KAL3068251.1"/>
    </source>
</evidence>
<feature type="signal peptide" evidence="1">
    <location>
        <begin position="1"/>
        <end position="19"/>
    </location>
</feature>
<name>A0ABD2HQD0_HETSC</name>
<dbReference type="AlphaFoldDB" id="A0ABD2HQD0"/>
<protein>
    <submittedName>
        <fullName evidence="2">Uncharacterized protein</fullName>
    </submittedName>
</protein>
<feature type="chain" id="PRO_5044791087" evidence="1">
    <location>
        <begin position="20"/>
        <end position="176"/>
    </location>
</feature>
<accession>A0ABD2HQD0</accession>
<dbReference type="Proteomes" id="UP001620645">
    <property type="component" value="Unassembled WGS sequence"/>
</dbReference>
<dbReference type="SUPFAM" id="SSF48619">
    <property type="entry name" value="Phospholipase A2, PLA2"/>
    <property type="match status" value="1"/>
</dbReference>
<dbReference type="EMBL" id="JBICCN010000448">
    <property type="protein sequence ID" value="KAL3068251.1"/>
    <property type="molecule type" value="Genomic_DNA"/>
</dbReference>